<dbReference type="RefSeq" id="XP_013425996.1">
    <property type="nucleotide sequence ID" value="XM_013570542.1"/>
</dbReference>
<proteinExistence type="predicted"/>
<gene>
    <name evidence="2" type="ORF">M436DRAFT_83253</name>
</gene>
<sequence>MSYSLAADSYLPSSPLKSADSGYAPLDATDSIAIWQASPSEPVSTPQKYYDFDIEELSEDNVDDSCYAQVLHPYELEEVDTPVANRSHVNQFIEIDEEDGGQDTPESGSTALAHRLRRIRWQPASRPSDSIRSSPVPSNPRKRVRSEALDTDTDSDGFDSSYTRSEPPRMRRRVHGPGIAPAMATPSAVSDASTPRATTTTPTSDELMDVDEQAA</sequence>
<dbReference type="GeneID" id="25417143"/>
<evidence type="ECO:0000313" key="3">
    <source>
        <dbReference type="Proteomes" id="UP000027730"/>
    </source>
</evidence>
<evidence type="ECO:0000313" key="2">
    <source>
        <dbReference type="EMBL" id="KEQ71643.1"/>
    </source>
</evidence>
<keyword evidence="3" id="KW-1185">Reference proteome</keyword>
<dbReference type="HOGENOM" id="CLU_1288679_0_0_1"/>
<dbReference type="Proteomes" id="UP000027730">
    <property type="component" value="Unassembled WGS sequence"/>
</dbReference>
<feature type="region of interest" description="Disordered" evidence="1">
    <location>
        <begin position="90"/>
        <end position="215"/>
    </location>
</feature>
<feature type="compositionally biased region" description="Acidic residues" evidence="1">
    <location>
        <begin position="206"/>
        <end position="215"/>
    </location>
</feature>
<dbReference type="EMBL" id="KL584713">
    <property type="protein sequence ID" value="KEQ71643.1"/>
    <property type="molecule type" value="Genomic_DNA"/>
</dbReference>
<dbReference type="OrthoDB" id="3934049at2759"/>
<protein>
    <submittedName>
        <fullName evidence="2">Uncharacterized protein</fullName>
    </submittedName>
</protein>
<feature type="compositionally biased region" description="Polar residues" evidence="1">
    <location>
        <begin position="125"/>
        <end position="136"/>
    </location>
</feature>
<dbReference type="AlphaFoldDB" id="A0A074WF53"/>
<reference evidence="2 3" key="1">
    <citation type="journal article" date="2014" name="BMC Genomics">
        <title>Genome sequencing of four Aureobasidium pullulans varieties: biotechnological potential, stress tolerance, and description of new species.</title>
        <authorList>
            <person name="Gostin Ar C."/>
            <person name="Ohm R.A."/>
            <person name="Kogej T."/>
            <person name="Sonjak S."/>
            <person name="Turk M."/>
            <person name="Zajc J."/>
            <person name="Zalar P."/>
            <person name="Grube M."/>
            <person name="Sun H."/>
            <person name="Han J."/>
            <person name="Sharma A."/>
            <person name="Chiniquy J."/>
            <person name="Ngan C.Y."/>
            <person name="Lipzen A."/>
            <person name="Barry K."/>
            <person name="Grigoriev I.V."/>
            <person name="Gunde-Cimerman N."/>
        </authorList>
    </citation>
    <scope>NUCLEOTIDE SEQUENCE [LARGE SCALE GENOMIC DNA]</scope>
    <source>
        <strain evidence="2 3">CBS 147.97</strain>
    </source>
</reference>
<name>A0A074WF53_9PEZI</name>
<feature type="region of interest" description="Disordered" evidence="1">
    <location>
        <begin position="1"/>
        <end position="22"/>
    </location>
</feature>
<evidence type="ECO:0000256" key="1">
    <source>
        <dbReference type="SAM" id="MobiDB-lite"/>
    </source>
</evidence>
<accession>A0A074WF53</accession>
<organism evidence="2 3">
    <name type="scientific">Aureobasidium namibiae CBS 147.97</name>
    <dbReference type="NCBI Taxonomy" id="1043004"/>
    <lineage>
        <taxon>Eukaryota</taxon>
        <taxon>Fungi</taxon>
        <taxon>Dikarya</taxon>
        <taxon>Ascomycota</taxon>
        <taxon>Pezizomycotina</taxon>
        <taxon>Dothideomycetes</taxon>
        <taxon>Dothideomycetidae</taxon>
        <taxon>Dothideales</taxon>
        <taxon>Saccotheciaceae</taxon>
        <taxon>Aureobasidium</taxon>
    </lineage>
</organism>
<feature type="compositionally biased region" description="Low complexity" evidence="1">
    <location>
        <begin position="191"/>
        <end position="205"/>
    </location>
</feature>